<dbReference type="InterPro" id="IPR001789">
    <property type="entry name" value="Sig_transdc_resp-reg_receiver"/>
</dbReference>
<evidence type="ECO:0000313" key="13">
    <source>
        <dbReference type="Proteomes" id="UP000824145"/>
    </source>
</evidence>
<keyword evidence="6" id="KW-0804">Transcription</keyword>
<proteinExistence type="predicted"/>
<keyword evidence="4" id="KW-0805">Transcription regulation</keyword>
<evidence type="ECO:0000256" key="1">
    <source>
        <dbReference type="ARBA" id="ARBA00018672"/>
    </source>
</evidence>
<dbReference type="PROSITE" id="PS50110">
    <property type="entry name" value="RESPONSE_REGULATORY"/>
    <property type="match status" value="1"/>
</dbReference>
<dbReference type="SUPFAM" id="SSF52172">
    <property type="entry name" value="CheY-like"/>
    <property type="match status" value="1"/>
</dbReference>
<evidence type="ECO:0000256" key="8">
    <source>
        <dbReference type="PROSITE-ProRule" id="PRU00169"/>
    </source>
</evidence>
<evidence type="ECO:0000256" key="7">
    <source>
        <dbReference type="ARBA" id="ARBA00024867"/>
    </source>
</evidence>
<organism evidence="12 13">
    <name type="scientific">Candidatus Caccalectryoclostridium excrementigallinarum</name>
    <dbReference type="NCBI Taxonomy" id="2840710"/>
    <lineage>
        <taxon>Bacteria</taxon>
        <taxon>Bacillati</taxon>
        <taxon>Bacillota</taxon>
        <taxon>Clostridia</taxon>
        <taxon>Christensenellales</taxon>
        <taxon>Christensenellaceae</taxon>
        <taxon>Christensenellaceae incertae sedis</taxon>
        <taxon>Candidatus Caccalectryoclostridium</taxon>
    </lineage>
</organism>
<dbReference type="SMART" id="SM00448">
    <property type="entry name" value="REC"/>
    <property type="match status" value="1"/>
</dbReference>
<dbReference type="InterPro" id="IPR036388">
    <property type="entry name" value="WH-like_DNA-bd_sf"/>
</dbReference>
<evidence type="ECO:0000256" key="9">
    <source>
        <dbReference type="PROSITE-ProRule" id="PRU01091"/>
    </source>
</evidence>
<dbReference type="PROSITE" id="PS51755">
    <property type="entry name" value="OMPR_PHOB"/>
    <property type="match status" value="1"/>
</dbReference>
<dbReference type="InterPro" id="IPR039420">
    <property type="entry name" value="WalR-like"/>
</dbReference>
<comment type="function">
    <text evidence="7">May play the central regulatory role in sporulation. It may be an element of the effector pathway responsible for the activation of sporulation genes in response to nutritional stress. Spo0A may act in concert with spo0H (a sigma factor) to control the expression of some genes that are critical to the sporulation process.</text>
</comment>
<dbReference type="GO" id="GO:0032993">
    <property type="term" value="C:protein-DNA complex"/>
    <property type="evidence" value="ECO:0007669"/>
    <property type="project" value="TreeGrafter"/>
</dbReference>
<feature type="domain" description="Response regulatory" evidence="10">
    <location>
        <begin position="5"/>
        <end position="122"/>
    </location>
</feature>
<dbReference type="Gene3D" id="1.10.10.10">
    <property type="entry name" value="Winged helix-like DNA-binding domain superfamily/Winged helix DNA-binding domain"/>
    <property type="match status" value="1"/>
</dbReference>
<evidence type="ECO:0000256" key="3">
    <source>
        <dbReference type="ARBA" id="ARBA00023012"/>
    </source>
</evidence>
<dbReference type="GO" id="GO:0000976">
    <property type="term" value="F:transcription cis-regulatory region binding"/>
    <property type="evidence" value="ECO:0007669"/>
    <property type="project" value="TreeGrafter"/>
</dbReference>
<evidence type="ECO:0000259" key="11">
    <source>
        <dbReference type="PROSITE" id="PS51755"/>
    </source>
</evidence>
<evidence type="ECO:0000256" key="5">
    <source>
        <dbReference type="ARBA" id="ARBA00023125"/>
    </source>
</evidence>
<reference evidence="12" key="1">
    <citation type="submission" date="2020-10" db="EMBL/GenBank/DDBJ databases">
        <authorList>
            <person name="Gilroy R."/>
        </authorList>
    </citation>
    <scope>NUCLEOTIDE SEQUENCE</scope>
    <source>
        <strain evidence="12">9366</strain>
    </source>
</reference>
<keyword evidence="2 8" id="KW-0597">Phosphoprotein</keyword>
<dbReference type="CDD" id="cd00383">
    <property type="entry name" value="trans_reg_C"/>
    <property type="match status" value="1"/>
</dbReference>
<dbReference type="Proteomes" id="UP000824145">
    <property type="component" value="Unassembled WGS sequence"/>
</dbReference>
<dbReference type="GO" id="GO:0005829">
    <property type="term" value="C:cytosol"/>
    <property type="evidence" value="ECO:0007669"/>
    <property type="project" value="TreeGrafter"/>
</dbReference>
<reference evidence="12" key="2">
    <citation type="journal article" date="2021" name="PeerJ">
        <title>Extensive microbial diversity within the chicken gut microbiome revealed by metagenomics and culture.</title>
        <authorList>
            <person name="Gilroy R."/>
            <person name="Ravi A."/>
            <person name="Getino M."/>
            <person name="Pursley I."/>
            <person name="Horton D.L."/>
            <person name="Alikhan N.F."/>
            <person name="Baker D."/>
            <person name="Gharbi K."/>
            <person name="Hall N."/>
            <person name="Watson M."/>
            <person name="Adriaenssens E.M."/>
            <person name="Foster-Nyarko E."/>
            <person name="Jarju S."/>
            <person name="Secka A."/>
            <person name="Antonio M."/>
            <person name="Oren A."/>
            <person name="Chaudhuri R.R."/>
            <person name="La Ragione R."/>
            <person name="Hildebrand F."/>
            <person name="Pallen M.J."/>
        </authorList>
    </citation>
    <scope>NUCLEOTIDE SEQUENCE</scope>
    <source>
        <strain evidence="12">9366</strain>
    </source>
</reference>
<feature type="modified residue" description="4-aspartylphosphate" evidence="8">
    <location>
        <position position="55"/>
    </location>
</feature>
<dbReference type="Gene3D" id="3.40.50.2300">
    <property type="match status" value="1"/>
</dbReference>
<evidence type="ECO:0000256" key="6">
    <source>
        <dbReference type="ARBA" id="ARBA00023163"/>
    </source>
</evidence>
<comment type="caution">
    <text evidence="12">The sequence shown here is derived from an EMBL/GenBank/DDBJ whole genome shotgun (WGS) entry which is preliminary data.</text>
</comment>
<dbReference type="Pfam" id="PF00486">
    <property type="entry name" value="Trans_reg_C"/>
    <property type="match status" value="1"/>
</dbReference>
<evidence type="ECO:0000313" key="12">
    <source>
        <dbReference type="EMBL" id="HIU63297.1"/>
    </source>
</evidence>
<gene>
    <name evidence="12" type="ORF">IAB07_05980</name>
</gene>
<dbReference type="Gene3D" id="6.10.250.690">
    <property type="match status" value="1"/>
</dbReference>
<evidence type="ECO:0000256" key="2">
    <source>
        <dbReference type="ARBA" id="ARBA00022553"/>
    </source>
</evidence>
<dbReference type="SMART" id="SM00862">
    <property type="entry name" value="Trans_reg_C"/>
    <property type="match status" value="1"/>
</dbReference>
<dbReference type="AlphaFoldDB" id="A0A9D1MNE5"/>
<sequence>MNKHKIFVVEDDRSISGLYEIAFDNDEFEVACFEKAEGMFDAFEKGESCDIIILDLMLPGMSGLDALKILKSSENTKPIPVIIVSAKGDEKDKVEGLNLGADDYISKPFGMLELIARVKANIRKFALGNSEIISIGEITVNNNEHEVTVAGHHVQLTLKEYKLLKLLMERCNNVVTREKILNAVWDYDYVGETRTLDMHIKSLRSKIAQFTPVQYIHTVRGVGYKFSQNQ</sequence>
<dbReference type="EMBL" id="DVNJ01000031">
    <property type="protein sequence ID" value="HIU63297.1"/>
    <property type="molecule type" value="Genomic_DNA"/>
</dbReference>
<dbReference type="Pfam" id="PF00072">
    <property type="entry name" value="Response_reg"/>
    <property type="match status" value="1"/>
</dbReference>
<keyword evidence="3" id="KW-0902">Two-component regulatory system</keyword>
<dbReference type="InterPro" id="IPR011006">
    <property type="entry name" value="CheY-like_superfamily"/>
</dbReference>
<name>A0A9D1MNE5_9FIRM</name>
<accession>A0A9D1MNE5</accession>
<feature type="DNA-binding region" description="OmpR/PhoB-type" evidence="9">
    <location>
        <begin position="130"/>
        <end position="228"/>
    </location>
</feature>
<dbReference type="PANTHER" id="PTHR48111">
    <property type="entry name" value="REGULATOR OF RPOS"/>
    <property type="match status" value="1"/>
</dbReference>
<dbReference type="PANTHER" id="PTHR48111:SF21">
    <property type="entry name" value="DNA-BINDING DUAL MASTER TRANSCRIPTIONAL REGULATOR RPAA"/>
    <property type="match status" value="1"/>
</dbReference>
<dbReference type="InterPro" id="IPR001867">
    <property type="entry name" value="OmpR/PhoB-type_DNA-bd"/>
</dbReference>
<feature type="domain" description="OmpR/PhoB-type" evidence="11">
    <location>
        <begin position="130"/>
        <end position="228"/>
    </location>
</feature>
<evidence type="ECO:0000259" key="10">
    <source>
        <dbReference type="PROSITE" id="PS50110"/>
    </source>
</evidence>
<protein>
    <recommendedName>
        <fullName evidence="1">Stage 0 sporulation protein A homolog</fullName>
    </recommendedName>
</protein>
<evidence type="ECO:0000256" key="4">
    <source>
        <dbReference type="ARBA" id="ARBA00023015"/>
    </source>
</evidence>
<dbReference type="FunFam" id="1.10.10.10:FF:000018">
    <property type="entry name" value="DNA-binding response regulator ResD"/>
    <property type="match status" value="1"/>
</dbReference>
<dbReference type="GO" id="GO:0006355">
    <property type="term" value="P:regulation of DNA-templated transcription"/>
    <property type="evidence" value="ECO:0007669"/>
    <property type="project" value="InterPro"/>
</dbReference>
<dbReference type="GO" id="GO:0000156">
    <property type="term" value="F:phosphorelay response regulator activity"/>
    <property type="evidence" value="ECO:0007669"/>
    <property type="project" value="TreeGrafter"/>
</dbReference>
<keyword evidence="5 9" id="KW-0238">DNA-binding</keyword>